<dbReference type="AlphaFoldDB" id="A0AAU9SXV9"/>
<sequence>MFQAWAISKRGPFVLDNK</sequence>
<dbReference type="EMBL" id="OU466863">
    <property type="protein sequence ID" value="CAH2077466.1"/>
    <property type="molecule type" value="Genomic_DNA"/>
</dbReference>
<dbReference type="Proteomes" id="UP000836841">
    <property type="component" value="Chromosome 7"/>
</dbReference>
<evidence type="ECO:0000313" key="1">
    <source>
        <dbReference type="EMBL" id="CAH2077466.1"/>
    </source>
</evidence>
<reference evidence="1 2" key="1">
    <citation type="submission" date="2022-03" db="EMBL/GenBank/DDBJ databases">
        <authorList>
            <person name="Nunn A."/>
            <person name="Chopra R."/>
            <person name="Nunn A."/>
            <person name="Contreras Garrido A."/>
        </authorList>
    </citation>
    <scope>NUCLEOTIDE SEQUENCE [LARGE SCALE GENOMIC DNA]</scope>
</reference>
<evidence type="ECO:0000313" key="2">
    <source>
        <dbReference type="Proteomes" id="UP000836841"/>
    </source>
</evidence>
<accession>A0AAU9SXV9</accession>
<proteinExistence type="predicted"/>
<keyword evidence="2" id="KW-1185">Reference proteome</keyword>
<organism evidence="1 2">
    <name type="scientific">Thlaspi arvense</name>
    <name type="common">Field penny-cress</name>
    <dbReference type="NCBI Taxonomy" id="13288"/>
    <lineage>
        <taxon>Eukaryota</taxon>
        <taxon>Viridiplantae</taxon>
        <taxon>Streptophyta</taxon>
        <taxon>Embryophyta</taxon>
        <taxon>Tracheophyta</taxon>
        <taxon>Spermatophyta</taxon>
        <taxon>Magnoliopsida</taxon>
        <taxon>eudicotyledons</taxon>
        <taxon>Gunneridae</taxon>
        <taxon>Pentapetalae</taxon>
        <taxon>rosids</taxon>
        <taxon>malvids</taxon>
        <taxon>Brassicales</taxon>
        <taxon>Brassicaceae</taxon>
        <taxon>Thlaspideae</taxon>
        <taxon>Thlaspi</taxon>
    </lineage>
</organism>
<protein>
    <submittedName>
        <fullName evidence="1">Uncharacterized protein</fullName>
    </submittedName>
</protein>
<name>A0AAU9SXV9_THLAR</name>
<gene>
    <name evidence="1" type="ORF">TAV2_LOCUS24805</name>
</gene>